<dbReference type="Proteomes" id="UP000462363">
    <property type="component" value="Unassembled WGS sequence"/>
</dbReference>
<name>A0A844F979_CLOSV</name>
<organism evidence="1 2">
    <name type="scientific">Clostridium scindens (strain JCM 10418 / VPI 12708)</name>
    <dbReference type="NCBI Taxonomy" id="29347"/>
    <lineage>
        <taxon>Bacteria</taxon>
        <taxon>Bacillati</taxon>
        <taxon>Bacillota</taxon>
        <taxon>Clostridia</taxon>
        <taxon>Lachnospirales</taxon>
        <taxon>Lachnospiraceae</taxon>
    </lineage>
</organism>
<protein>
    <submittedName>
        <fullName evidence="1">Uncharacterized protein</fullName>
    </submittedName>
</protein>
<gene>
    <name evidence="1" type="ORF">FYJ37_00070</name>
</gene>
<proteinExistence type="predicted"/>
<evidence type="ECO:0000313" key="2">
    <source>
        <dbReference type="Proteomes" id="UP000462363"/>
    </source>
</evidence>
<sequence length="153" mass="17935">MEYRITFSGQGEFLIISPRILNTLIEKIHNSGKLELSIQVGDIMSESYREYILNVINSNREDSYFCFSNIPENPITMKQLYQITEEQMKNLDIGKEKCFERIRLLEKKGKLLEINCSEVFWIACQDSESVFLYQYANGMEEKIVIEVEKNRGV</sequence>
<evidence type="ECO:0000313" key="1">
    <source>
        <dbReference type="EMBL" id="MSS38785.1"/>
    </source>
</evidence>
<dbReference type="AlphaFoldDB" id="A0A844F979"/>
<reference evidence="1 2" key="1">
    <citation type="submission" date="2019-08" db="EMBL/GenBank/DDBJ databases">
        <title>In-depth cultivation of the pig gut microbiome towards novel bacterial diversity and tailored functional studies.</title>
        <authorList>
            <person name="Wylensek D."/>
            <person name="Hitch T.C.A."/>
            <person name="Clavel T."/>
        </authorList>
    </citation>
    <scope>NUCLEOTIDE SEQUENCE [LARGE SCALE GENOMIC DNA]</scope>
    <source>
        <strain evidence="1 2">BL-389-WT-3D</strain>
    </source>
</reference>
<accession>A0A844F979</accession>
<dbReference type="EMBL" id="VUMB01000001">
    <property type="protein sequence ID" value="MSS38785.1"/>
    <property type="molecule type" value="Genomic_DNA"/>
</dbReference>
<comment type="caution">
    <text evidence="1">The sequence shown here is derived from an EMBL/GenBank/DDBJ whole genome shotgun (WGS) entry which is preliminary data.</text>
</comment>
<dbReference type="RefSeq" id="WP_009247960.1">
    <property type="nucleotide sequence ID" value="NZ_AP024846.1"/>
</dbReference>